<dbReference type="InterPro" id="IPR013815">
    <property type="entry name" value="ATP_grasp_subdomain_1"/>
</dbReference>
<dbReference type="SUPFAM" id="SSF56059">
    <property type="entry name" value="Glutathione synthetase ATP-binding domain-like"/>
    <property type="match status" value="1"/>
</dbReference>
<evidence type="ECO:0000313" key="4">
    <source>
        <dbReference type="Proteomes" id="UP000262172"/>
    </source>
</evidence>
<organism evidence="3 4">
    <name type="scientific">Microbacterium bovistercoris</name>
    <dbReference type="NCBI Taxonomy" id="2293570"/>
    <lineage>
        <taxon>Bacteria</taxon>
        <taxon>Bacillati</taxon>
        <taxon>Actinomycetota</taxon>
        <taxon>Actinomycetes</taxon>
        <taxon>Micrococcales</taxon>
        <taxon>Microbacteriaceae</taxon>
        <taxon>Microbacterium</taxon>
    </lineage>
</organism>
<feature type="domain" description="Pyruvate phosphate dikinase AMP/ATP-binding" evidence="2">
    <location>
        <begin position="13"/>
        <end position="296"/>
    </location>
</feature>
<dbReference type="PANTHER" id="PTHR43615">
    <property type="entry name" value="PHOSPHOENOLPYRUVATE SYNTHASE-RELATED"/>
    <property type="match status" value="1"/>
</dbReference>
<dbReference type="SUPFAM" id="SSF52009">
    <property type="entry name" value="Phosphohistidine domain"/>
    <property type="match status" value="1"/>
</dbReference>
<accession>A0A371NV91</accession>
<dbReference type="InterPro" id="IPR002192">
    <property type="entry name" value="PPDK_AMP/ATP-bd"/>
</dbReference>
<name>A0A371NV91_9MICO</name>
<protein>
    <submittedName>
        <fullName evidence="3">Phosphoenolpyruvate synthase</fullName>
    </submittedName>
</protein>
<keyword evidence="3" id="KW-0670">Pyruvate</keyword>
<dbReference type="Proteomes" id="UP000262172">
    <property type="component" value="Unassembled WGS sequence"/>
</dbReference>
<reference evidence="3 4" key="1">
    <citation type="submission" date="2018-08" db="EMBL/GenBank/DDBJ databases">
        <title>Isolation, diversity and antifungal activity of Actinobacteria from cow dung.</title>
        <authorList>
            <person name="Ling L."/>
        </authorList>
    </citation>
    <scope>NUCLEOTIDE SEQUENCE [LARGE SCALE GENOMIC DNA]</scope>
    <source>
        <strain evidence="3 4">NEAU-LLE</strain>
    </source>
</reference>
<keyword evidence="4" id="KW-1185">Reference proteome</keyword>
<dbReference type="Gene3D" id="3.30.1490.20">
    <property type="entry name" value="ATP-grasp fold, A domain"/>
    <property type="match status" value="1"/>
</dbReference>
<proteinExistence type="predicted"/>
<dbReference type="Gene3D" id="3.30.470.20">
    <property type="entry name" value="ATP-grasp fold, B domain"/>
    <property type="match status" value="1"/>
</dbReference>
<dbReference type="AlphaFoldDB" id="A0A371NV91"/>
<dbReference type="InterPro" id="IPR008279">
    <property type="entry name" value="PEP-util_enz_mobile_dom"/>
</dbReference>
<dbReference type="GO" id="GO:0016301">
    <property type="term" value="F:kinase activity"/>
    <property type="evidence" value="ECO:0007669"/>
    <property type="project" value="InterPro"/>
</dbReference>
<dbReference type="InterPro" id="IPR036637">
    <property type="entry name" value="Phosphohistidine_dom_sf"/>
</dbReference>
<sequence>MVVGLDEARELSVVGGKGANLGEMLRAGLPVPGGFVVTTEAYAQAAESVGLAARVRDAEPSELRRMLAGAPIPQELRDAVADAYAKLGPDVAVAVRSSATAEDLPGAAFAGQQDTYLNVVGVDDVLDAVRRCWASLWTDRAVSYRRERRVDPGGVRIAVVVQQLVDADVAGVMFSADPVSGRRDRIVVDAAAGLGEAVVSGMVTPEHYELDEDGALQKWTPGRADVVIRTDAGGGIRHDTAAQTGGRLLSASQLAKLAGYARAAVTHFGRPQDMEWAIADGTVHILQARPMTALPPEPRRLNRRERVQSMIFSEYLPVRPYPMDVTTWLGRGPADMMRQITVYFGIRGAFTDYLIEEDGVVTGFVPPHMRPGPAILLTPFKVIRKALRFHPEDAPHDPRLARLLAGADELDALPLPDLSWRDLLRVPERALALMDLSRDMRIDYLPGTAIAVIRLGVVTTLLGRRELLAELTGGAPTRTAASERALADMAEMVRADAVLRELFASKTPAEVVSELDRFPEFSSALDAFCHEFGRKETASPLLVSPPTLAESPDVIIGMVAGFVDNPPQDDRRSRSDDALARLLRHPLLRPKWLQRAVRHWVRAAQAGVAYREDSHFHFTASLPALRRALLEIGRRMQDAGVLDDSFDVFHLRWDEVAGNHDVATMNQATVERLRGLVVARAARRAELAGIPVVDVRDVFRRGNEGDAVVSGAPAGGGTATGPVRVIREAADFHRLQQGDVLVCPYTNPAWTPLFLRAAAVVVDTGSIASHAAIVAREYGLPAVMGTGDGTAVLVDGETVTVDGTTGRVTRG</sequence>
<evidence type="ECO:0000313" key="3">
    <source>
        <dbReference type="EMBL" id="REJ06489.1"/>
    </source>
</evidence>
<gene>
    <name evidence="3" type="ORF">DY023_06240</name>
</gene>
<dbReference type="Gene3D" id="3.50.30.10">
    <property type="entry name" value="Phosphohistidine domain"/>
    <property type="match status" value="1"/>
</dbReference>
<evidence type="ECO:0000259" key="1">
    <source>
        <dbReference type="Pfam" id="PF00391"/>
    </source>
</evidence>
<evidence type="ECO:0000259" key="2">
    <source>
        <dbReference type="Pfam" id="PF01326"/>
    </source>
</evidence>
<dbReference type="GO" id="GO:0005524">
    <property type="term" value="F:ATP binding"/>
    <property type="evidence" value="ECO:0007669"/>
    <property type="project" value="InterPro"/>
</dbReference>
<dbReference type="InterPro" id="IPR051549">
    <property type="entry name" value="PEP_Utilizing_Enz"/>
</dbReference>
<feature type="domain" description="PEP-utilising enzyme mobile" evidence="1">
    <location>
        <begin position="736"/>
        <end position="806"/>
    </location>
</feature>
<dbReference type="Pfam" id="PF00391">
    <property type="entry name" value="PEP-utilizers"/>
    <property type="match status" value="1"/>
</dbReference>
<dbReference type="EMBL" id="QUAB01000034">
    <property type="protein sequence ID" value="REJ06489.1"/>
    <property type="molecule type" value="Genomic_DNA"/>
</dbReference>
<dbReference type="Pfam" id="PF01326">
    <property type="entry name" value="PPDK_N"/>
    <property type="match status" value="1"/>
</dbReference>
<dbReference type="PANTHER" id="PTHR43615:SF1">
    <property type="entry name" value="PPDK_N DOMAIN-CONTAINING PROTEIN"/>
    <property type="match status" value="1"/>
</dbReference>
<dbReference type="OrthoDB" id="9765468at2"/>
<comment type="caution">
    <text evidence="3">The sequence shown here is derived from an EMBL/GenBank/DDBJ whole genome shotgun (WGS) entry which is preliminary data.</text>
</comment>